<feature type="signal peptide" evidence="8">
    <location>
        <begin position="1"/>
        <end position="30"/>
    </location>
</feature>
<evidence type="ECO:0000256" key="5">
    <source>
        <dbReference type="ARBA" id="ARBA00022857"/>
    </source>
</evidence>
<keyword evidence="2" id="KW-0285">Flavoprotein</keyword>
<comment type="similarity">
    <text evidence="1">Belongs to the carotenoid/retinoid oxidoreductase family. CrtISO subfamily.</text>
</comment>
<keyword evidence="4" id="KW-0274">FAD</keyword>
<dbReference type="Gene3D" id="3.50.50.60">
    <property type="entry name" value="FAD/NAD(P)-binding domain"/>
    <property type="match status" value="2"/>
</dbReference>
<reference evidence="9" key="2">
    <citation type="submission" date="2025-08" db="UniProtKB">
        <authorList>
            <consortium name="Ensembl"/>
        </authorList>
    </citation>
    <scope>IDENTIFICATION</scope>
</reference>
<evidence type="ECO:0000313" key="9">
    <source>
        <dbReference type="Ensembl" id="ENSSHBP00005018277.1"/>
    </source>
</evidence>
<dbReference type="GeneTree" id="ENSGT00940000163871"/>
<evidence type="ECO:0008006" key="11">
    <source>
        <dbReference type="Google" id="ProtNLM"/>
    </source>
</evidence>
<evidence type="ECO:0000313" key="10">
    <source>
        <dbReference type="Proteomes" id="UP000472266"/>
    </source>
</evidence>
<keyword evidence="7" id="KW-1133">Transmembrane helix</keyword>
<keyword evidence="3 8" id="KW-0732">Signal</keyword>
<dbReference type="Pfam" id="PF13450">
    <property type="entry name" value="NAD_binding_8"/>
    <property type="match status" value="1"/>
</dbReference>
<dbReference type="InterPro" id="IPR052206">
    <property type="entry name" value="Retinol_saturase"/>
</dbReference>
<name>A0A672UUY2_STRHB</name>
<dbReference type="AlphaFoldDB" id="A0A672UUY2"/>
<dbReference type="PANTHER" id="PTHR46091:SF2">
    <property type="entry name" value="AMINE OXIDASE DOMAIN-CONTAINING PROTEIN"/>
    <property type="match status" value="1"/>
</dbReference>
<feature type="chain" id="PRO_5025619853" description="Amine oxidase domain-containing protein" evidence="8">
    <location>
        <begin position="31"/>
        <end position="620"/>
    </location>
</feature>
<keyword evidence="7" id="KW-0812">Transmembrane</keyword>
<keyword evidence="5" id="KW-0521">NADP</keyword>
<protein>
    <recommendedName>
        <fullName evidence="11">Amine oxidase domain-containing protein</fullName>
    </recommendedName>
</protein>
<gene>
    <name evidence="9" type="primary">LOC115617799</name>
</gene>
<evidence type="ECO:0000256" key="7">
    <source>
        <dbReference type="SAM" id="Phobius"/>
    </source>
</evidence>
<feature type="transmembrane region" description="Helical" evidence="7">
    <location>
        <begin position="584"/>
        <end position="607"/>
    </location>
</feature>
<organism evidence="9 10">
    <name type="scientific">Strigops habroptila</name>
    <name type="common">Kakapo</name>
    <dbReference type="NCBI Taxonomy" id="2489341"/>
    <lineage>
        <taxon>Eukaryota</taxon>
        <taxon>Metazoa</taxon>
        <taxon>Chordata</taxon>
        <taxon>Craniata</taxon>
        <taxon>Vertebrata</taxon>
        <taxon>Euteleostomi</taxon>
        <taxon>Archelosauria</taxon>
        <taxon>Archosauria</taxon>
        <taxon>Dinosauria</taxon>
        <taxon>Saurischia</taxon>
        <taxon>Theropoda</taxon>
        <taxon>Coelurosauria</taxon>
        <taxon>Aves</taxon>
        <taxon>Neognathae</taxon>
        <taxon>Neoaves</taxon>
        <taxon>Telluraves</taxon>
        <taxon>Australaves</taxon>
        <taxon>Psittaciformes</taxon>
        <taxon>Psittacidae</taxon>
        <taxon>Strigops</taxon>
    </lineage>
</organism>
<evidence type="ECO:0000256" key="6">
    <source>
        <dbReference type="ARBA" id="ARBA00023027"/>
    </source>
</evidence>
<dbReference type="PANTHER" id="PTHR46091">
    <property type="entry name" value="BLR7054 PROTEIN"/>
    <property type="match status" value="1"/>
</dbReference>
<evidence type="ECO:0000256" key="3">
    <source>
        <dbReference type="ARBA" id="ARBA00022729"/>
    </source>
</evidence>
<reference evidence="9 10" key="1">
    <citation type="submission" date="2019-11" db="EMBL/GenBank/DDBJ databases">
        <title>Strigops habroptila (kakapo) genome, bStrHab1, primary haplotype, v2.</title>
        <authorList>
            <person name="Jarvis E.D."/>
            <person name="Howard J."/>
            <person name="Rhie A."/>
            <person name="Phillippy A."/>
            <person name="Korlach J."/>
            <person name="Digby A."/>
            <person name="Iorns D."/>
            <person name="Eason D."/>
            <person name="Robertson B."/>
            <person name="Raemaekers T."/>
            <person name="Howe K."/>
            <person name="Lewin H."/>
            <person name="Damas J."/>
            <person name="Hastie A."/>
            <person name="Tracey A."/>
            <person name="Chow W."/>
            <person name="Fedrigo O."/>
        </authorList>
    </citation>
    <scope>NUCLEOTIDE SEQUENCE [LARGE SCALE GENOMIC DNA]</scope>
</reference>
<keyword evidence="7" id="KW-0472">Membrane</keyword>
<dbReference type="InParanoid" id="A0A672UUY2"/>
<sequence length="620" mass="68228">MRAARASPRGQCGGSMWVMLLLLLALGALALVAHRLLAPSGNPFARPPLGPPRPLVTDPVTRDKVLKQGFSARRVPPVLDAVVIGSGMGGLAAVGTLAKVGKRVLVLEQHDQAGGCCHSFQERGCEFDVGIHYVGQMHTGSMLRVALDQLTDRQLCWQRLPDPYDEVILGPRCYQLRAGKAAFAAALEEQFPTEKAAIREFMRLSKVASRHVALLAVLKMVPRWLAALLVRTGLVYWISPVFRMAATSHSEAVARLTDNCDLRALLSCLFYGTAPRDSSFLVNVLMVHHYQRGAWYLRGGGSEVAFHAVPLIERAGGAVLVRAPVTRILMSPNGAAMGVAVQKGPSEEEEVEIFAPIVISDAGIFNTFGKLLGCHHCVPTEVSSRLAMVRHGMGSFLVFVGLWGSAAELRLPPTNFWIYPHNDLDTMMTQYTALSRDDVPENLAMMFATFPAAKDPTYEQRHPGRSCMTILTMARYEWFEERAGTRTKHRGAQYQQYKMSIAQRLLERALQRFPHLRDKVEFVEAASPLTNQHYLGAPRGEMYGAEHDVARFSPAVVATMRAETPVKNLYLTGQDVFSCGLAGALHGGLICASAVLGRLLYVDLLLLKKRIKRRQGRQTV</sequence>
<dbReference type="InterPro" id="IPR036188">
    <property type="entry name" value="FAD/NAD-bd_sf"/>
</dbReference>
<dbReference type="Proteomes" id="UP000472266">
    <property type="component" value="Chromosome 20"/>
</dbReference>
<evidence type="ECO:0000256" key="4">
    <source>
        <dbReference type="ARBA" id="ARBA00022827"/>
    </source>
</evidence>
<accession>A0A672UUY2</accession>
<dbReference type="SUPFAM" id="SSF51905">
    <property type="entry name" value="FAD/NAD(P)-binding domain"/>
    <property type="match status" value="1"/>
</dbReference>
<dbReference type="Ensembl" id="ENSSHBT00005021854.1">
    <property type="protein sequence ID" value="ENSSHBP00005018277.1"/>
    <property type="gene ID" value="ENSSHBG00005015425.1"/>
</dbReference>
<keyword evidence="10" id="KW-1185">Reference proteome</keyword>
<reference evidence="9" key="3">
    <citation type="submission" date="2025-09" db="UniProtKB">
        <authorList>
            <consortium name="Ensembl"/>
        </authorList>
    </citation>
    <scope>IDENTIFICATION</scope>
</reference>
<evidence type="ECO:0000256" key="8">
    <source>
        <dbReference type="SAM" id="SignalP"/>
    </source>
</evidence>
<keyword evidence="6" id="KW-0520">NAD</keyword>
<dbReference type="OMA" id="EPWHPGK"/>
<proteinExistence type="inferred from homology"/>
<evidence type="ECO:0000256" key="1">
    <source>
        <dbReference type="ARBA" id="ARBA00005855"/>
    </source>
</evidence>
<evidence type="ECO:0000256" key="2">
    <source>
        <dbReference type="ARBA" id="ARBA00022630"/>
    </source>
</evidence>